<protein>
    <submittedName>
        <fullName evidence="1">Uncharacterized protein</fullName>
    </submittedName>
</protein>
<reference evidence="1 2" key="1">
    <citation type="submission" date="2018-06" db="EMBL/GenBank/DDBJ databases">
        <title>Comparative genomics reveals the genomic features of Rhizophagus irregularis, R. cerebriforme, R. diaphanum and Gigaspora rosea, and their symbiotic lifestyle signature.</title>
        <authorList>
            <person name="Morin E."/>
            <person name="San Clemente H."/>
            <person name="Chen E.C.H."/>
            <person name="De La Providencia I."/>
            <person name="Hainaut M."/>
            <person name="Kuo A."/>
            <person name="Kohler A."/>
            <person name="Murat C."/>
            <person name="Tang N."/>
            <person name="Roy S."/>
            <person name="Loubradou J."/>
            <person name="Henrissat B."/>
            <person name="Grigoriev I.V."/>
            <person name="Corradi N."/>
            <person name="Roux C."/>
            <person name="Martin F.M."/>
        </authorList>
    </citation>
    <scope>NUCLEOTIDE SEQUENCE [LARGE SCALE GENOMIC DNA]</scope>
    <source>
        <strain evidence="1 2">DAOM 227022</strain>
    </source>
</reference>
<proteinExistence type="predicted"/>
<evidence type="ECO:0000313" key="1">
    <source>
        <dbReference type="EMBL" id="RIA95261.1"/>
    </source>
</evidence>
<dbReference type="AlphaFoldDB" id="A0A397TJR6"/>
<evidence type="ECO:0000313" key="2">
    <source>
        <dbReference type="Proteomes" id="UP000265703"/>
    </source>
</evidence>
<dbReference type="EMBL" id="QKYT01000065">
    <property type="protein sequence ID" value="RIA95261.1"/>
    <property type="molecule type" value="Genomic_DNA"/>
</dbReference>
<name>A0A397TJR6_9GLOM</name>
<gene>
    <name evidence="1" type="ORF">C1645_816997</name>
</gene>
<accession>A0A397TJR6</accession>
<sequence length="160" mass="18176">MDILCQKKDNDGNKVMAFICRNSGLRASLGQLQQVGTLAGSAWTGKPENPAAPCRFILPDDQPDERKDALPIFEIITSETNRYHVSESLDFEISYMDTPDNPNDLVRYVKKSLVEMVEKEVKISSPMEWVVELDELLLKLMIIDTYCNFHQPSSQINIQP</sequence>
<organism evidence="1 2">
    <name type="scientific">Glomus cerebriforme</name>
    <dbReference type="NCBI Taxonomy" id="658196"/>
    <lineage>
        <taxon>Eukaryota</taxon>
        <taxon>Fungi</taxon>
        <taxon>Fungi incertae sedis</taxon>
        <taxon>Mucoromycota</taxon>
        <taxon>Glomeromycotina</taxon>
        <taxon>Glomeromycetes</taxon>
        <taxon>Glomerales</taxon>
        <taxon>Glomeraceae</taxon>
        <taxon>Glomus</taxon>
    </lineage>
</organism>
<keyword evidence="2" id="KW-1185">Reference proteome</keyword>
<dbReference type="Proteomes" id="UP000265703">
    <property type="component" value="Unassembled WGS sequence"/>
</dbReference>
<comment type="caution">
    <text evidence="1">The sequence shown here is derived from an EMBL/GenBank/DDBJ whole genome shotgun (WGS) entry which is preliminary data.</text>
</comment>